<dbReference type="Proteomes" id="UP001062738">
    <property type="component" value="Unassembled WGS sequence"/>
</dbReference>
<dbReference type="EMBL" id="JAOXXL010000017">
    <property type="protein sequence ID" value="MCY7008343.1"/>
    <property type="molecule type" value="Genomic_DNA"/>
</dbReference>
<evidence type="ECO:0000313" key="3">
    <source>
        <dbReference type="Proteomes" id="UP001062738"/>
    </source>
</evidence>
<keyword evidence="1" id="KW-1133">Transmembrane helix</keyword>
<feature type="transmembrane region" description="Helical" evidence="1">
    <location>
        <begin position="6"/>
        <end position="24"/>
    </location>
</feature>
<evidence type="ECO:0000256" key="1">
    <source>
        <dbReference type="SAM" id="Phobius"/>
    </source>
</evidence>
<accession>A0ABT4DK44</accession>
<evidence type="ECO:0000313" key="2">
    <source>
        <dbReference type="EMBL" id="MCY7008343.1"/>
    </source>
</evidence>
<organism evidence="2 3">
    <name type="scientific">Fusobacterium simiae</name>
    <dbReference type="NCBI Taxonomy" id="855"/>
    <lineage>
        <taxon>Bacteria</taxon>
        <taxon>Fusobacteriati</taxon>
        <taxon>Fusobacteriota</taxon>
        <taxon>Fusobacteriia</taxon>
        <taxon>Fusobacteriales</taxon>
        <taxon>Fusobacteriaceae</taxon>
        <taxon>Fusobacterium</taxon>
    </lineage>
</organism>
<sequence>MLSAQLAFISALIIIFSIIFYGGYTEDKNIIKRTIKKQKPKYVKTCFYLTAGIYTVGVDFPEGKYKLTAKQNYGDVTTSNNVKNEINQTLGVGYKNIASVFNNLILENGDTLTIDGELILEFYSEKVNASIAQRKVAGQEINLVAGNYICGTDFKVGTYDIELIENYGYVTVRNKKNISYIKFRKFFGEDDNQLKKFKNCSIINGDKLEVSGSLYVKLTPSKSNYIYD</sequence>
<proteinExistence type="predicted"/>
<protein>
    <submittedName>
        <fullName evidence="2">Uncharacterized protein</fullName>
    </submittedName>
</protein>
<gene>
    <name evidence="2" type="ORF">OCK72_06700</name>
</gene>
<keyword evidence="1" id="KW-0472">Membrane</keyword>
<name>A0ABT4DK44_FUSSI</name>
<comment type="caution">
    <text evidence="2">The sequence shown here is derived from an EMBL/GenBank/DDBJ whole genome shotgun (WGS) entry which is preliminary data.</text>
</comment>
<reference evidence="2" key="1">
    <citation type="submission" date="2022-09" db="EMBL/GenBank/DDBJ databases">
        <authorList>
            <person name="Zoaiter M."/>
        </authorList>
    </citation>
    <scope>NUCLEOTIDE SEQUENCE</scope>
    <source>
        <strain evidence="2">DSM 19848</strain>
    </source>
</reference>
<keyword evidence="3" id="KW-1185">Reference proteome</keyword>
<dbReference type="RefSeq" id="WP_265152267.1">
    <property type="nucleotide sequence ID" value="NZ_JAOXXL010000017.1"/>
</dbReference>
<keyword evidence="1" id="KW-0812">Transmembrane</keyword>